<keyword evidence="1" id="KW-0812">Transmembrane</keyword>
<feature type="transmembrane region" description="Helical" evidence="1">
    <location>
        <begin position="25"/>
        <end position="45"/>
    </location>
</feature>
<dbReference type="Proteomes" id="UP000182491">
    <property type="component" value="Unassembled WGS sequence"/>
</dbReference>
<name>A0A1I7G2W8_9BACT</name>
<evidence type="ECO:0000313" key="2">
    <source>
        <dbReference type="EMBL" id="SFU42788.1"/>
    </source>
</evidence>
<reference evidence="3" key="1">
    <citation type="submission" date="2016-10" db="EMBL/GenBank/DDBJ databases">
        <authorList>
            <person name="Varghese N."/>
        </authorList>
    </citation>
    <scope>NUCLEOTIDE SEQUENCE [LARGE SCALE GENOMIC DNA]</scope>
    <source>
        <strain evidence="3">DSM 18820</strain>
    </source>
</reference>
<feature type="transmembrane region" description="Helical" evidence="1">
    <location>
        <begin position="57"/>
        <end position="76"/>
    </location>
</feature>
<sequence length="216" mass="24811">MKTTVLTILGFFAVCYFSYSYTWMGFLLVAGFALSLVWLLLVSCIRFFRKVRNNKRIMLPSIISAVCVIGIITGMTRPYEPALSSSTEVSEMLAHAYKTDQDDRMRLKTYVGFNNEVRRRDNSRLELVKRLYRSNQIISPIDKFHAAFILHHNPDRQSDLYEIAADLASSAAAADVLKDHYQAQWLAKASYDRWMVSLGKPQRYATQDKFSVSINE</sequence>
<evidence type="ECO:0000256" key="1">
    <source>
        <dbReference type="SAM" id="Phobius"/>
    </source>
</evidence>
<keyword evidence="1" id="KW-0472">Membrane</keyword>
<gene>
    <name evidence="2" type="ORF">SAMN04487941_0672</name>
</gene>
<evidence type="ECO:0000313" key="3">
    <source>
        <dbReference type="Proteomes" id="UP000182491"/>
    </source>
</evidence>
<dbReference type="STRING" id="388950.GCA_001611675_03807"/>
<keyword evidence="1" id="KW-1133">Transmembrane helix</keyword>
<protein>
    <submittedName>
        <fullName evidence="2">Uncharacterized protein</fullName>
    </submittedName>
</protein>
<keyword evidence="3" id="KW-1185">Reference proteome</keyword>
<organism evidence="2 3">
    <name type="scientific">Pontibacter akesuensis</name>
    <dbReference type="NCBI Taxonomy" id="388950"/>
    <lineage>
        <taxon>Bacteria</taxon>
        <taxon>Pseudomonadati</taxon>
        <taxon>Bacteroidota</taxon>
        <taxon>Cytophagia</taxon>
        <taxon>Cytophagales</taxon>
        <taxon>Hymenobacteraceae</taxon>
        <taxon>Pontibacter</taxon>
    </lineage>
</organism>
<proteinExistence type="predicted"/>
<accession>A0A1I7G2W8</accession>
<dbReference type="RefSeq" id="WP_139237084.1">
    <property type="nucleotide sequence ID" value="NZ_BMXC01000001.1"/>
</dbReference>
<dbReference type="EMBL" id="FPCA01000001">
    <property type="protein sequence ID" value="SFU42788.1"/>
    <property type="molecule type" value="Genomic_DNA"/>
</dbReference>
<dbReference type="OrthoDB" id="852748at2"/>
<dbReference type="AlphaFoldDB" id="A0A1I7G2W8"/>